<dbReference type="GO" id="GO:0051287">
    <property type="term" value="F:NAD binding"/>
    <property type="evidence" value="ECO:0007669"/>
    <property type="project" value="InterPro"/>
</dbReference>
<evidence type="ECO:0000313" key="6">
    <source>
        <dbReference type="Proteomes" id="UP000749293"/>
    </source>
</evidence>
<name>A0A9P4YYC1_9HYPO</name>
<dbReference type="SUPFAM" id="SSF51735">
    <property type="entry name" value="NAD(P)-binding Rossmann-fold domains"/>
    <property type="match status" value="1"/>
</dbReference>
<evidence type="ECO:0000256" key="3">
    <source>
        <dbReference type="SAM" id="MobiDB-lite"/>
    </source>
</evidence>
<dbReference type="PROSITE" id="PS00065">
    <property type="entry name" value="D_2_HYDROXYACID_DH_1"/>
    <property type="match status" value="1"/>
</dbReference>
<dbReference type="Pfam" id="PF02826">
    <property type="entry name" value="2-Hacid_dh_C"/>
    <property type="match status" value="2"/>
</dbReference>
<evidence type="ECO:0000256" key="1">
    <source>
        <dbReference type="ARBA" id="ARBA00023002"/>
    </source>
</evidence>
<dbReference type="CDD" id="cd12163">
    <property type="entry name" value="2-Hacid_dh_5"/>
    <property type="match status" value="1"/>
</dbReference>
<feature type="domain" description="D-isomer specific 2-hydroxyacid dehydrogenase NAD-binding" evidence="4">
    <location>
        <begin position="124"/>
        <end position="194"/>
    </location>
</feature>
<dbReference type="PANTHER" id="PTHR43333">
    <property type="entry name" value="2-HACID_DH_C DOMAIN-CONTAINING PROTEIN"/>
    <property type="match status" value="1"/>
</dbReference>
<evidence type="ECO:0000259" key="4">
    <source>
        <dbReference type="Pfam" id="PF02826"/>
    </source>
</evidence>
<sequence>MALGKEKLLVFLPVDPPQGWLDKVSTRFPNLEVRWEKARILSSGGLSTLEEVSAEVLDGITLLCIIYPPERPGLMRDVRFVQMVTSGSDSWAGHAKYKDPAVDFCSISGIHAPQITEWVIGTWLSHQRFLKHYAMVQRDEASWRAEWDVGAMRADSAGRRIGILGYGSVGRNVGRVAQALGMQVYAYTGSPRTTPESRRLPPGSTYLVPGTGDPDGVVPARWFSGDLDSFLSLGIDLLVVSMPLTDSTRGSIGRRQFDILARSSSKTFVCNVARGPIIDTDALVDALHGGLIGGAALDVTDPEPLPDGHPLWKAPNLLITPHVSWQSSSFFERTVDVLFTNLEKMDVGEPLVNLVKKA</sequence>
<dbReference type="InterPro" id="IPR036291">
    <property type="entry name" value="NAD(P)-bd_dom_sf"/>
</dbReference>
<gene>
    <name evidence="5" type="ORF">GMORB2_5418</name>
</gene>
<dbReference type="EMBL" id="JAANYQ010000004">
    <property type="protein sequence ID" value="KAF4124752.1"/>
    <property type="molecule type" value="Genomic_DNA"/>
</dbReference>
<feature type="domain" description="D-isomer specific 2-hydroxyacid dehydrogenase NAD-binding" evidence="4">
    <location>
        <begin position="235"/>
        <end position="324"/>
    </location>
</feature>
<dbReference type="RefSeq" id="XP_035323404.1">
    <property type="nucleotide sequence ID" value="XM_035467392.1"/>
</dbReference>
<dbReference type="GeneID" id="55971646"/>
<organism evidence="5 6">
    <name type="scientific">Geosmithia morbida</name>
    <dbReference type="NCBI Taxonomy" id="1094350"/>
    <lineage>
        <taxon>Eukaryota</taxon>
        <taxon>Fungi</taxon>
        <taxon>Dikarya</taxon>
        <taxon>Ascomycota</taxon>
        <taxon>Pezizomycotina</taxon>
        <taxon>Sordariomycetes</taxon>
        <taxon>Hypocreomycetidae</taxon>
        <taxon>Hypocreales</taxon>
        <taxon>Bionectriaceae</taxon>
        <taxon>Geosmithia</taxon>
    </lineage>
</organism>
<dbReference type="PANTHER" id="PTHR43333:SF1">
    <property type="entry name" value="D-ISOMER SPECIFIC 2-HYDROXYACID DEHYDROGENASE NAD-BINDING DOMAIN-CONTAINING PROTEIN"/>
    <property type="match status" value="1"/>
</dbReference>
<dbReference type="GO" id="GO:0016491">
    <property type="term" value="F:oxidoreductase activity"/>
    <property type="evidence" value="ECO:0007669"/>
    <property type="project" value="UniProtKB-KW"/>
</dbReference>
<keyword evidence="2" id="KW-0520">NAD</keyword>
<keyword evidence="6" id="KW-1185">Reference proteome</keyword>
<keyword evidence="1" id="KW-0560">Oxidoreductase</keyword>
<proteinExistence type="predicted"/>
<comment type="caution">
    <text evidence="5">The sequence shown here is derived from an EMBL/GenBank/DDBJ whole genome shotgun (WGS) entry which is preliminary data.</text>
</comment>
<evidence type="ECO:0000256" key="2">
    <source>
        <dbReference type="ARBA" id="ARBA00023027"/>
    </source>
</evidence>
<dbReference type="AlphaFoldDB" id="A0A9P4YYC1"/>
<dbReference type="Proteomes" id="UP000749293">
    <property type="component" value="Unassembled WGS sequence"/>
</dbReference>
<reference evidence="5" key="1">
    <citation type="submission" date="2020-03" db="EMBL/GenBank/DDBJ databases">
        <title>Site-based positive gene gene selection in Geosmithia morbida across the United States reveals a broad range of putative effectors and factors for local host and environmental adapation.</title>
        <authorList>
            <person name="Onufrak A."/>
            <person name="Murdoch R.W."/>
            <person name="Gazis R."/>
            <person name="Huff M."/>
            <person name="Staton M."/>
            <person name="Klingeman W."/>
            <person name="Hadziabdic D."/>
        </authorList>
    </citation>
    <scope>NUCLEOTIDE SEQUENCE</scope>
    <source>
        <strain evidence="5">1262</strain>
    </source>
</reference>
<dbReference type="Gene3D" id="3.40.50.720">
    <property type="entry name" value="NAD(P)-binding Rossmann-like Domain"/>
    <property type="match status" value="2"/>
</dbReference>
<feature type="region of interest" description="Disordered" evidence="3">
    <location>
        <begin position="191"/>
        <end position="211"/>
    </location>
</feature>
<protein>
    <submittedName>
        <fullName evidence="5">Phosphoglycerate dehydrogenase or related dehydrogenase</fullName>
    </submittedName>
</protein>
<dbReference type="InterPro" id="IPR006140">
    <property type="entry name" value="D-isomer_DH_NAD-bd"/>
</dbReference>
<dbReference type="InterPro" id="IPR029752">
    <property type="entry name" value="D-isomer_DH_CS1"/>
</dbReference>
<evidence type="ECO:0000313" key="5">
    <source>
        <dbReference type="EMBL" id="KAF4124752.1"/>
    </source>
</evidence>
<accession>A0A9P4YYC1</accession>
<dbReference type="OrthoDB" id="298012at2759"/>